<dbReference type="AlphaFoldDB" id="A0A2G9G4F3"/>
<organism evidence="1 2">
    <name type="scientific">Handroanthus impetiginosus</name>
    <dbReference type="NCBI Taxonomy" id="429701"/>
    <lineage>
        <taxon>Eukaryota</taxon>
        <taxon>Viridiplantae</taxon>
        <taxon>Streptophyta</taxon>
        <taxon>Embryophyta</taxon>
        <taxon>Tracheophyta</taxon>
        <taxon>Spermatophyta</taxon>
        <taxon>Magnoliopsida</taxon>
        <taxon>eudicotyledons</taxon>
        <taxon>Gunneridae</taxon>
        <taxon>Pentapetalae</taxon>
        <taxon>asterids</taxon>
        <taxon>lamiids</taxon>
        <taxon>Lamiales</taxon>
        <taxon>Bignoniaceae</taxon>
        <taxon>Crescentiina</taxon>
        <taxon>Tabebuia alliance</taxon>
        <taxon>Handroanthus</taxon>
    </lineage>
</organism>
<dbReference type="Proteomes" id="UP000231279">
    <property type="component" value="Unassembled WGS sequence"/>
</dbReference>
<evidence type="ECO:0000313" key="2">
    <source>
        <dbReference type="Proteomes" id="UP000231279"/>
    </source>
</evidence>
<protein>
    <submittedName>
        <fullName evidence="1">Uncharacterized protein</fullName>
    </submittedName>
</protein>
<sequence length="54" mass="6093">MRPIFVRSNYVLVTLGFQPFSYAQCILSTAQEIGVHRSILICLVEDSHDLLAAR</sequence>
<dbReference type="EMBL" id="NKXS01007370">
    <property type="protein sequence ID" value="PIM99779.1"/>
    <property type="molecule type" value="Genomic_DNA"/>
</dbReference>
<accession>A0A2G9G4F3</accession>
<proteinExistence type="predicted"/>
<gene>
    <name evidence="1" type="ORF">CDL12_27719</name>
</gene>
<keyword evidence="2" id="KW-1185">Reference proteome</keyword>
<name>A0A2G9G4F3_9LAMI</name>
<reference evidence="2" key="1">
    <citation type="journal article" date="2018" name="Gigascience">
        <title>Genome assembly of the Pink Ipe (Handroanthus impetiginosus, Bignoniaceae), a highly valued, ecologically keystone Neotropical timber forest tree.</title>
        <authorList>
            <person name="Silva-Junior O.B."/>
            <person name="Grattapaglia D."/>
            <person name="Novaes E."/>
            <person name="Collevatti R.G."/>
        </authorList>
    </citation>
    <scope>NUCLEOTIDE SEQUENCE [LARGE SCALE GENOMIC DNA]</scope>
    <source>
        <strain evidence="2">cv. UFG-1</strain>
    </source>
</reference>
<evidence type="ECO:0000313" key="1">
    <source>
        <dbReference type="EMBL" id="PIM99779.1"/>
    </source>
</evidence>
<comment type="caution">
    <text evidence="1">The sequence shown here is derived from an EMBL/GenBank/DDBJ whole genome shotgun (WGS) entry which is preliminary data.</text>
</comment>